<sequence>SAGRGDVVPAATVPTTRCRQSGAIPEGAGEGRRGPADVVVEKREGKSGGRALHGQGTLGPPVLLRGRTPPVARGTPNEDAASELEERVA</sequence>
<dbReference type="Proteomes" id="UP000266841">
    <property type="component" value="Unassembled WGS sequence"/>
</dbReference>
<proteinExistence type="predicted"/>
<feature type="non-terminal residue" evidence="2">
    <location>
        <position position="1"/>
    </location>
</feature>
<organism evidence="2 3">
    <name type="scientific">Thalassiosira oceanica</name>
    <name type="common">Marine diatom</name>
    <dbReference type="NCBI Taxonomy" id="159749"/>
    <lineage>
        <taxon>Eukaryota</taxon>
        <taxon>Sar</taxon>
        <taxon>Stramenopiles</taxon>
        <taxon>Ochrophyta</taxon>
        <taxon>Bacillariophyta</taxon>
        <taxon>Coscinodiscophyceae</taxon>
        <taxon>Thalassiosirophycidae</taxon>
        <taxon>Thalassiosirales</taxon>
        <taxon>Thalassiosiraceae</taxon>
        <taxon>Thalassiosira</taxon>
    </lineage>
</organism>
<name>K0RBM1_THAOC</name>
<feature type="region of interest" description="Disordered" evidence="1">
    <location>
        <begin position="18"/>
        <end position="37"/>
    </location>
</feature>
<keyword evidence="3" id="KW-1185">Reference proteome</keyword>
<gene>
    <name evidence="2" type="ORF">THAOC_37587</name>
</gene>
<dbReference type="AlphaFoldDB" id="K0RBM1"/>
<protein>
    <submittedName>
        <fullName evidence="2">Uncharacterized protein</fullName>
    </submittedName>
</protein>
<accession>K0RBM1</accession>
<feature type="region of interest" description="Disordered" evidence="1">
    <location>
        <begin position="44"/>
        <end position="89"/>
    </location>
</feature>
<evidence type="ECO:0000313" key="2">
    <source>
        <dbReference type="EMBL" id="EJK43922.1"/>
    </source>
</evidence>
<dbReference type="EMBL" id="AGNL01050445">
    <property type="protein sequence ID" value="EJK43922.1"/>
    <property type="molecule type" value="Genomic_DNA"/>
</dbReference>
<comment type="caution">
    <text evidence="2">The sequence shown here is derived from an EMBL/GenBank/DDBJ whole genome shotgun (WGS) entry which is preliminary data.</text>
</comment>
<evidence type="ECO:0000313" key="3">
    <source>
        <dbReference type="Proteomes" id="UP000266841"/>
    </source>
</evidence>
<reference evidence="2 3" key="1">
    <citation type="journal article" date="2012" name="Genome Biol.">
        <title>Genome and low-iron response of an oceanic diatom adapted to chronic iron limitation.</title>
        <authorList>
            <person name="Lommer M."/>
            <person name="Specht M."/>
            <person name="Roy A.S."/>
            <person name="Kraemer L."/>
            <person name="Andreson R."/>
            <person name="Gutowska M.A."/>
            <person name="Wolf J."/>
            <person name="Bergner S.V."/>
            <person name="Schilhabel M.B."/>
            <person name="Klostermeier U.C."/>
            <person name="Beiko R.G."/>
            <person name="Rosenstiel P."/>
            <person name="Hippler M."/>
            <person name="Laroche J."/>
        </authorList>
    </citation>
    <scope>NUCLEOTIDE SEQUENCE [LARGE SCALE GENOMIC DNA]</scope>
    <source>
        <strain evidence="2 3">CCMP1005</strain>
    </source>
</reference>
<evidence type="ECO:0000256" key="1">
    <source>
        <dbReference type="SAM" id="MobiDB-lite"/>
    </source>
</evidence>